<accession>A0A553PEV5</accession>
<evidence type="ECO:0000256" key="1">
    <source>
        <dbReference type="ARBA" id="ARBA00022690"/>
    </source>
</evidence>
<dbReference type="EMBL" id="VCGU01000004">
    <property type="protein sequence ID" value="TRY76212.1"/>
    <property type="molecule type" value="Genomic_DNA"/>
</dbReference>
<keyword evidence="8" id="KW-1185">Reference proteome</keyword>
<dbReference type="InterPro" id="IPR023796">
    <property type="entry name" value="Serpin_dom"/>
</dbReference>
<proteinExistence type="inferred from homology"/>
<feature type="region of interest" description="Disordered" evidence="4">
    <location>
        <begin position="308"/>
        <end position="420"/>
    </location>
</feature>
<evidence type="ECO:0000256" key="5">
    <source>
        <dbReference type="SAM" id="SignalP"/>
    </source>
</evidence>
<feature type="compositionally biased region" description="Basic and acidic residues" evidence="4">
    <location>
        <begin position="837"/>
        <end position="858"/>
    </location>
</feature>
<dbReference type="CDD" id="cd00172">
    <property type="entry name" value="serpin"/>
    <property type="match status" value="1"/>
</dbReference>
<dbReference type="InterPro" id="IPR036186">
    <property type="entry name" value="Serpin_sf"/>
</dbReference>
<feature type="compositionally biased region" description="Basic and acidic residues" evidence="4">
    <location>
        <begin position="337"/>
        <end position="397"/>
    </location>
</feature>
<keyword evidence="1" id="KW-0646">Protease inhibitor</keyword>
<dbReference type="SUPFAM" id="SSF56574">
    <property type="entry name" value="Serpins"/>
    <property type="match status" value="1"/>
</dbReference>
<dbReference type="Pfam" id="PF00079">
    <property type="entry name" value="Serpin"/>
    <property type="match status" value="1"/>
</dbReference>
<dbReference type="GO" id="GO:0004867">
    <property type="term" value="F:serine-type endopeptidase inhibitor activity"/>
    <property type="evidence" value="ECO:0007669"/>
    <property type="project" value="UniProtKB-KW"/>
</dbReference>
<sequence>MIHRSRSQRPTFTMNLRGISMASCCLSWLLFLLVLVGRVDSETIVVESDNGEKHAFHIPHMKFNQKKLEELKNRNRDPKQFIGASVLSSIAVVNDDDPEYMKQRYQKEYERTSQKSRQGSSPATTPTFKFYLYDDNGILVQENLSLHDIQQILLIQSKSFGLSQLQWLIGNINPPQFPNPNTVEQEGTEVTPAPYARTTESVPDTTHNGTWSWMDVTKREQLGNMPVSSSFNPIRGPMLPQITAKDLITDLVTRRPSPTVPMATIDYTKTNSPIESLGIQGESATEFGPLQTFQQVTSKDGQVLFTSQSISSNSGGAGPQTPPTIPSEPAEPTMNENHIEDHEHHPHHDENHHDNHQHHHEHDGHGHGHDQEPDSHDHGHDHEHDDHEHGHDHDHHGHHEHHFTPSNLPKIALPQGSSDNLGLAASTSHLTRAERAFVDVNNELGFRFYRKLLKDHGQENMVFSSISTTTSLAMVFLGSRGNTSWQLNEILRLDEMISFNPHLMFKNITDTLAESNELLTTACLKALLVDKNEDPLMEFYKARARYFYNGLIENVDYDQIEEEIKELINQMIFMKTKKRVKDFLGHEHPHPVGPMSFFGANFFHGKPGVQGDVEEMNFINLPRARRLVSVSSMRKEARLNACYHRGMDVSALELPYSDPALSLILILPGKQTEFIAGGLQKIESKLSVENWNELMTAFLPLDLDIQVPIFQHRSMLDLSDAVKNMSAKYAFDGDNADFTGINGGLDLYLSSILQLNEFRFDSVFLNEEQDPATQESEKEPKSGIWDLFGLSRNGRQTEGESQRFQLRFDRQFLYAVRHNYSGMILYLGRYYQPESADGAHGHHSHHDEHDHEHDHHNH</sequence>
<dbReference type="InterPro" id="IPR042185">
    <property type="entry name" value="Serpin_sf_2"/>
</dbReference>
<feature type="region of interest" description="Disordered" evidence="4">
    <location>
        <begin position="836"/>
        <end position="858"/>
    </location>
</feature>
<dbReference type="Proteomes" id="UP000318571">
    <property type="component" value="Chromosome 5"/>
</dbReference>
<dbReference type="GO" id="GO:0005615">
    <property type="term" value="C:extracellular space"/>
    <property type="evidence" value="ECO:0007669"/>
    <property type="project" value="InterPro"/>
</dbReference>
<keyword evidence="2" id="KW-0722">Serine protease inhibitor</keyword>
<dbReference type="SMART" id="SM00093">
    <property type="entry name" value="SERPIN"/>
    <property type="match status" value="1"/>
</dbReference>
<name>A0A553PEV5_TIGCA</name>
<dbReference type="InterPro" id="IPR042178">
    <property type="entry name" value="Serpin_sf_1"/>
</dbReference>
<organism evidence="7 8">
    <name type="scientific">Tigriopus californicus</name>
    <name type="common">Marine copepod</name>
    <dbReference type="NCBI Taxonomy" id="6832"/>
    <lineage>
        <taxon>Eukaryota</taxon>
        <taxon>Metazoa</taxon>
        <taxon>Ecdysozoa</taxon>
        <taxon>Arthropoda</taxon>
        <taxon>Crustacea</taxon>
        <taxon>Multicrustacea</taxon>
        <taxon>Hexanauplia</taxon>
        <taxon>Copepoda</taxon>
        <taxon>Harpacticoida</taxon>
        <taxon>Harpacticidae</taxon>
        <taxon>Tigriopus</taxon>
    </lineage>
</organism>
<dbReference type="InterPro" id="IPR000215">
    <property type="entry name" value="Serpin_fam"/>
</dbReference>
<evidence type="ECO:0000313" key="8">
    <source>
        <dbReference type="Proteomes" id="UP000318571"/>
    </source>
</evidence>
<evidence type="ECO:0000256" key="2">
    <source>
        <dbReference type="ARBA" id="ARBA00022900"/>
    </source>
</evidence>
<gene>
    <name evidence="7" type="ORF">TCAL_03534</name>
</gene>
<dbReference type="AlphaFoldDB" id="A0A553PEV5"/>
<dbReference type="STRING" id="6832.A0A553PEV5"/>
<feature type="domain" description="Serpin" evidence="6">
    <location>
        <begin position="446"/>
        <end position="833"/>
    </location>
</feature>
<evidence type="ECO:0000256" key="3">
    <source>
        <dbReference type="RuleBase" id="RU000411"/>
    </source>
</evidence>
<keyword evidence="5" id="KW-0732">Signal</keyword>
<evidence type="ECO:0000256" key="4">
    <source>
        <dbReference type="SAM" id="MobiDB-lite"/>
    </source>
</evidence>
<feature type="signal peptide" evidence="5">
    <location>
        <begin position="1"/>
        <end position="41"/>
    </location>
</feature>
<comment type="similarity">
    <text evidence="3">Belongs to the serpin family.</text>
</comment>
<comment type="caution">
    <text evidence="7">The sequence shown here is derived from an EMBL/GenBank/DDBJ whole genome shotgun (WGS) entry which is preliminary data.</text>
</comment>
<dbReference type="Gene3D" id="3.30.497.10">
    <property type="entry name" value="Antithrombin, subunit I, domain 2"/>
    <property type="match status" value="1"/>
</dbReference>
<feature type="chain" id="PRO_5022072220" description="Serpin domain-containing protein" evidence="5">
    <location>
        <begin position="42"/>
        <end position="858"/>
    </location>
</feature>
<dbReference type="PANTHER" id="PTHR11461">
    <property type="entry name" value="SERINE PROTEASE INHIBITOR, SERPIN"/>
    <property type="match status" value="1"/>
</dbReference>
<dbReference type="PANTHER" id="PTHR11461:SF372">
    <property type="entry name" value="ACCESSORY GLAND PROTEIN ACP76A-RELATED"/>
    <property type="match status" value="1"/>
</dbReference>
<dbReference type="Gene3D" id="2.30.39.10">
    <property type="entry name" value="Alpha-1-antitrypsin, domain 1"/>
    <property type="match status" value="1"/>
</dbReference>
<evidence type="ECO:0000313" key="7">
    <source>
        <dbReference type="EMBL" id="TRY76212.1"/>
    </source>
</evidence>
<evidence type="ECO:0000259" key="6">
    <source>
        <dbReference type="SMART" id="SM00093"/>
    </source>
</evidence>
<protein>
    <recommendedName>
        <fullName evidence="6">Serpin domain-containing protein</fullName>
    </recommendedName>
</protein>
<reference evidence="7 8" key="1">
    <citation type="journal article" date="2018" name="Nat. Ecol. Evol.">
        <title>Genomic signatures of mitonuclear coevolution across populations of Tigriopus californicus.</title>
        <authorList>
            <person name="Barreto F.S."/>
            <person name="Watson E.T."/>
            <person name="Lima T.G."/>
            <person name="Willett C.S."/>
            <person name="Edmands S."/>
            <person name="Li W."/>
            <person name="Burton R.S."/>
        </authorList>
    </citation>
    <scope>NUCLEOTIDE SEQUENCE [LARGE SCALE GENOMIC DNA]</scope>
    <source>
        <strain evidence="7 8">San Diego</strain>
    </source>
</reference>